<dbReference type="InterPro" id="IPR036390">
    <property type="entry name" value="WH_DNA-bd_sf"/>
</dbReference>
<dbReference type="PANTHER" id="PTHR30427:SF1">
    <property type="entry name" value="TRANSCRIPTIONAL ACTIVATOR PROTEIN LYSR"/>
    <property type="match status" value="1"/>
</dbReference>
<reference evidence="7" key="1">
    <citation type="submission" date="2016-10" db="EMBL/GenBank/DDBJ databases">
        <authorList>
            <person name="Varghese N."/>
            <person name="Submissions S."/>
        </authorList>
    </citation>
    <scope>NUCLEOTIDE SEQUENCE [LARGE SCALE GENOMIC DNA]</scope>
    <source>
        <strain evidence="7">ES.061</strain>
    </source>
</reference>
<dbReference type="SUPFAM" id="SSF46785">
    <property type="entry name" value="Winged helix' DNA-binding domain"/>
    <property type="match status" value="1"/>
</dbReference>
<dbReference type="GO" id="GO:0043565">
    <property type="term" value="F:sequence-specific DNA binding"/>
    <property type="evidence" value="ECO:0007669"/>
    <property type="project" value="TreeGrafter"/>
</dbReference>
<evidence type="ECO:0000256" key="4">
    <source>
        <dbReference type="ARBA" id="ARBA00023163"/>
    </source>
</evidence>
<dbReference type="InterPro" id="IPR000847">
    <property type="entry name" value="LysR_HTH_N"/>
</dbReference>
<dbReference type="PANTHER" id="PTHR30427">
    <property type="entry name" value="TRANSCRIPTIONAL ACTIVATOR PROTEIN LYSR"/>
    <property type="match status" value="1"/>
</dbReference>
<name>A0A1H4JPY7_9HYPH</name>
<dbReference type="GO" id="GO:0009089">
    <property type="term" value="P:lysine biosynthetic process via diaminopimelate"/>
    <property type="evidence" value="ECO:0007669"/>
    <property type="project" value="TreeGrafter"/>
</dbReference>
<dbReference type="RefSeq" id="WP_090327986.1">
    <property type="nucleotide sequence ID" value="NZ_FNSL01000001.1"/>
</dbReference>
<dbReference type="GO" id="GO:0010628">
    <property type="term" value="P:positive regulation of gene expression"/>
    <property type="evidence" value="ECO:0007669"/>
    <property type="project" value="TreeGrafter"/>
</dbReference>
<protein>
    <submittedName>
        <fullName evidence="6">Transcriptional regulator, LysR family</fullName>
    </submittedName>
</protein>
<evidence type="ECO:0000259" key="5">
    <source>
        <dbReference type="PROSITE" id="PS50931"/>
    </source>
</evidence>
<organism evidence="6 7">
    <name type="scientific">Nitratireductor aquibiodomus</name>
    <dbReference type="NCBI Taxonomy" id="204799"/>
    <lineage>
        <taxon>Bacteria</taxon>
        <taxon>Pseudomonadati</taxon>
        <taxon>Pseudomonadota</taxon>
        <taxon>Alphaproteobacteria</taxon>
        <taxon>Hyphomicrobiales</taxon>
        <taxon>Phyllobacteriaceae</taxon>
        <taxon>Nitratireductor</taxon>
    </lineage>
</organism>
<dbReference type="PROSITE" id="PS50931">
    <property type="entry name" value="HTH_LYSR"/>
    <property type="match status" value="1"/>
</dbReference>
<keyword evidence="4" id="KW-0804">Transcription</keyword>
<keyword evidence="2" id="KW-0805">Transcription regulation</keyword>
<dbReference type="Proteomes" id="UP000199064">
    <property type="component" value="Unassembled WGS sequence"/>
</dbReference>
<dbReference type="Gene3D" id="1.10.10.10">
    <property type="entry name" value="Winged helix-like DNA-binding domain superfamily/Winged helix DNA-binding domain"/>
    <property type="match status" value="1"/>
</dbReference>
<dbReference type="AlphaFoldDB" id="A0A1H4JPY7"/>
<evidence type="ECO:0000256" key="3">
    <source>
        <dbReference type="ARBA" id="ARBA00023125"/>
    </source>
</evidence>
<evidence type="ECO:0000313" key="6">
    <source>
        <dbReference type="EMBL" id="SEB48035.1"/>
    </source>
</evidence>
<dbReference type="PRINTS" id="PR00039">
    <property type="entry name" value="HTHLYSR"/>
</dbReference>
<keyword evidence="3" id="KW-0238">DNA-binding</keyword>
<sequence>MNLRHIEVFHAIRLAGSINAAAERLNVSQPALSRTLKHAESLLGFKLFDRVKQRLVPTREAELLFAEAVDVHGALERFRTLARNLGRNPDDVLRVGFLPSLGVGLAPKVVSNLPKHWEGFKVELFTHHYDVLLKRLHALDLDLAVAFNLVETPGINSTTVGTMSLTYLETDDPAKPFNPSPVHLSEIDMQSFVGLEKESPVGVFLKAAFDEQGLPYEPRISVHTYSVAAACVSQGVGCAIVDEFSARFTRGVRLRPLVPDLKFSITALTSENRAISNAEEMFIRILKSACQELHREA</sequence>
<dbReference type="InterPro" id="IPR036388">
    <property type="entry name" value="WH-like_DNA-bd_sf"/>
</dbReference>
<dbReference type="Pfam" id="PF03466">
    <property type="entry name" value="LysR_substrate"/>
    <property type="match status" value="1"/>
</dbReference>
<comment type="similarity">
    <text evidence="1">Belongs to the LysR transcriptional regulatory family.</text>
</comment>
<gene>
    <name evidence="6" type="ORF">SAMN05216452_1556</name>
</gene>
<evidence type="ECO:0000313" key="7">
    <source>
        <dbReference type="Proteomes" id="UP000199064"/>
    </source>
</evidence>
<evidence type="ECO:0000256" key="2">
    <source>
        <dbReference type="ARBA" id="ARBA00023015"/>
    </source>
</evidence>
<proteinExistence type="inferred from homology"/>
<dbReference type="InterPro" id="IPR005119">
    <property type="entry name" value="LysR_subst-bd"/>
</dbReference>
<accession>A0A1H4JPY7</accession>
<dbReference type="Gene3D" id="3.40.190.290">
    <property type="match status" value="1"/>
</dbReference>
<feature type="domain" description="HTH lysR-type" evidence="5">
    <location>
        <begin position="1"/>
        <end position="58"/>
    </location>
</feature>
<dbReference type="EMBL" id="FNSL01000001">
    <property type="protein sequence ID" value="SEB48035.1"/>
    <property type="molecule type" value="Genomic_DNA"/>
</dbReference>
<evidence type="ECO:0000256" key="1">
    <source>
        <dbReference type="ARBA" id="ARBA00009437"/>
    </source>
</evidence>
<dbReference type="SUPFAM" id="SSF53850">
    <property type="entry name" value="Periplasmic binding protein-like II"/>
    <property type="match status" value="1"/>
</dbReference>
<keyword evidence="7" id="KW-1185">Reference proteome</keyword>
<dbReference type="GO" id="GO:0003700">
    <property type="term" value="F:DNA-binding transcription factor activity"/>
    <property type="evidence" value="ECO:0007669"/>
    <property type="project" value="InterPro"/>
</dbReference>
<dbReference type="Pfam" id="PF00126">
    <property type="entry name" value="HTH_1"/>
    <property type="match status" value="1"/>
</dbReference>